<dbReference type="PANTHER" id="PTHR43236">
    <property type="entry name" value="ANTITOXIN HIGA1"/>
    <property type="match status" value="1"/>
</dbReference>
<feature type="domain" description="IrrE N-terminal-like" evidence="1">
    <location>
        <begin position="67"/>
        <end position="172"/>
    </location>
</feature>
<comment type="caution">
    <text evidence="2">The sequence shown here is derived from an EMBL/GenBank/DDBJ whole genome shotgun (WGS) entry which is preliminary data.</text>
</comment>
<dbReference type="RefSeq" id="WP_191944952.1">
    <property type="nucleotide sequence ID" value="NZ_JACYNP010000007.1"/>
</dbReference>
<evidence type="ECO:0000313" key="3">
    <source>
        <dbReference type="Proteomes" id="UP000625247"/>
    </source>
</evidence>
<evidence type="ECO:0000259" key="1">
    <source>
        <dbReference type="Pfam" id="PF06114"/>
    </source>
</evidence>
<dbReference type="InterPro" id="IPR052345">
    <property type="entry name" value="Rad_response_metalloprotease"/>
</dbReference>
<dbReference type="PANTHER" id="PTHR43236:SF2">
    <property type="entry name" value="BLL0069 PROTEIN"/>
    <property type="match status" value="1"/>
</dbReference>
<dbReference type="Proteomes" id="UP000625247">
    <property type="component" value="Unassembled WGS sequence"/>
</dbReference>
<gene>
    <name evidence="2" type="ORF">IFT62_16900</name>
</gene>
<dbReference type="Gene3D" id="1.10.10.2910">
    <property type="match status" value="1"/>
</dbReference>
<reference evidence="2 3" key="1">
    <citation type="journal article" date="2020" name="FEMS Microbiol. Ecol.">
        <title>Temporal dynamics of bacterial communities during seed development and maturation.</title>
        <authorList>
            <person name="Chesneau G."/>
            <person name="Torres-Cortes G."/>
            <person name="Briand M."/>
            <person name="Darrasse A."/>
            <person name="Preveaux A."/>
            <person name="Marais C."/>
            <person name="Jacques M.A."/>
            <person name="Shade A."/>
            <person name="Barret M."/>
        </authorList>
    </citation>
    <scope>NUCLEOTIDE SEQUENCE [LARGE SCALE GENOMIC DNA]</scope>
    <source>
        <strain evidence="2 3">CFBP13723</strain>
    </source>
</reference>
<dbReference type="InterPro" id="IPR010359">
    <property type="entry name" value="IrrE_HExxH"/>
</dbReference>
<dbReference type="Pfam" id="PF06114">
    <property type="entry name" value="Peptidase_M78"/>
    <property type="match status" value="1"/>
</dbReference>
<protein>
    <submittedName>
        <fullName evidence="2">ImmA/IrrE family metallo-endopeptidase</fullName>
    </submittedName>
</protein>
<evidence type="ECO:0000313" key="2">
    <source>
        <dbReference type="EMBL" id="MBD8122894.1"/>
    </source>
</evidence>
<name>A0ABR9A9Z3_9PSED</name>
<keyword evidence="3" id="KW-1185">Reference proteome</keyword>
<sequence length="295" mass="33152">MMRKSPKNEANRVTRILRACGFDQFPVKVRDVAMEISRQISPLEPIASIKPVPVPHFEGMLKRSPKGDKWIIGVNEDGASSGRINFTIAHEFGHYMLHRELQQDFECAEKDMHNWDAQGKIIETEADTFASYLLMPPDDFRNQTSDQGLSIDLLRHCADRYDVSLTAAALKWREIAPGRVVVVAAKDGYLDWSSSNERAFKSGAYLATTKQLIEVPESSVLSRAVRSGAGDKARVDVQAWFPGEPEGLEIKEYAFVVEGDGFNYTLGILVLPEHERREEEEEELLAPLTGTPSFR</sequence>
<organism evidence="2 3">
    <name type="scientific">Pseudomonas lutea</name>
    <dbReference type="NCBI Taxonomy" id="243924"/>
    <lineage>
        <taxon>Bacteria</taxon>
        <taxon>Pseudomonadati</taxon>
        <taxon>Pseudomonadota</taxon>
        <taxon>Gammaproteobacteria</taxon>
        <taxon>Pseudomonadales</taxon>
        <taxon>Pseudomonadaceae</taxon>
        <taxon>Pseudomonas</taxon>
    </lineage>
</organism>
<proteinExistence type="predicted"/>
<dbReference type="EMBL" id="JACYNP010000007">
    <property type="protein sequence ID" value="MBD8122894.1"/>
    <property type="molecule type" value="Genomic_DNA"/>
</dbReference>
<accession>A0ABR9A9Z3</accession>